<gene>
    <name evidence="1" type="ORF">ZOSMA_11G00680</name>
</gene>
<organism evidence="1 2">
    <name type="scientific">Zostera marina</name>
    <name type="common">Eelgrass</name>
    <dbReference type="NCBI Taxonomy" id="29655"/>
    <lineage>
        <taxon>Eukaryota</taxon>
        <taxon>Viridiplantae</taxon>
        <taxon>Streptophyta</taxon>
        <taxon>Embryophyta</taxon>
        <taxon>Tracheophyta</taxon>
        <taxon>Spermatophyta</taxon>
        <taxon>Magnoliopsida</taxon>
        <taxon>Liliopsida</taxon>
        <taxon>Zosteraceae</taxon>
        <taxon>Zostera</taxon>
    </lineage>
</organism>
<accession>A0A0K9Q3K8</accession>
<dbReference type="EMBL" id="LFYR01000216">
    <property type="protein sequence ID" value="KMZ75045.1"/>
    <property type="molecule type" value="Genomic_DNA"/>
</dbReference>
<dbReference type="STRING" id="29655.A0A0K9Q3K8"/>
<protein>
    <recommendedName>
        <fullName evidence="3">Early nodulin-93</fullName>
    </recommendedName>
</protein>
<proteinExistence type="predicted"/>
<dbReference type="InterPro" id="IPR005050">
    <property type="entry name" value="Enod93"/>
</dbReference>
<evidence type="ECO:0000313" key="1">
    <source>
        <dbReference type="EMBL" id="KMZ75045.1"/>
    </source>
</evidence>
<keyword evidence="2" id="KW-1185">Reference proteome</keyword>
<dbReference type="PANTHER" id="PTHR33605">
    <property type="entry name" value="EARLY NODULIN-93"/>
    <property type="match status" value="1"/>
</dbReference>
<dbReference type="Pfam" id="PF03386">
    <property type="entry name" value="ENOD93"/>
    <property type="match status" value="1"/>
</dbReference>
<dbReference type="PANTHER" id="PTHR33605:SF3">
    <property type="entry name" value="EARLY NODULIN-LIKE PROTEIN"/>
    <property type="match status" value="1"/>
</dbReference>
<comment type="caution">
    <text evidence="1">The sequence shown here is derived from an EMBL/GenBank/DDBJ whole genome shotgun (WGS) entry which is preliminary data.</text>
</comment>
<name>A0A0K9Q3K8_ZOSMR</name>
<evidence type="ECO:0008006" key="3">
    <source>
        <dbReference type="Google" id="ProtNLM"/>
    </source>
</evidence>
<dbReference type="AlphaFoldDB" id="A0A0K9Q3K8"/>
<evidence type="ECO:0000313" key="2">
    <source>
        <dbReference type="Proteomes" id="UP000036987"/>
    </source>
</evidence>
<reference evidence="2" key="1">
    <citation type="journal article" date="2016" name="Nature">
        <title>The genome of the seagrass Zostera marina reveals angiosperm adaptation to the sea.</title>
        <authorList>
            <person name="Olsen J.L."/>
            <person name="Rouze P."/>
            <person name="Verhelst B."/>
            <person name="Lin Y.-C."/>
            <person name="Bayer T."/>
            <person name="Collen J."/>
            <person name="Dattolo E."/>
            <person name="De Paoli E."/>
            <person name="Dittami S."/>
            <person name="Maumus F."/>
            <person name="Michel G."/>
            <person name="Kersting A."/>
            <person name="Lauritano C."/>
            <person name="Lohaus R."/>
            <person name="Toepel M."/>
            <person name="Tonon T."/>
            <person name="Vanneste K."/>
            <person name="Amirebrahimi M."/>
            <person name="Brakel J."/>
            <person name="Bostroem C."/>
            <person name="Chovatia M."/>
            <person name="Grimwood J."/>
            <person name="Jenkins J.W."/>
            <person name="Jueterbock A."/>
            <person name="Mraz A."/>
            <person name="Stam W.T."/>
            <person name="Tice H."/>
            <person name="Bornberg-Bauer E."/>
            <person name="Green P.J."/>
            <person name="Pearson G.A."/>
            <person name="Procaccini G."/>
            <person name="Duarte C.M."/>
            <person name="Schmutz J."/>
            <person name="Reusch T.B.H."/>
            <person name="Van de Peer Y."/>
        </authorList>
    </citation>
    <scope>NUCLEOTIDE SEQUENCE [LARGE SCALE GENOMIC DNA]</scope>
    <source>
        <strain evidence="2">cv. Finnish</strain>
    </source>
</reference>
<dbReference type="OrthoDB" id="634154at2759"/>
<dbReference type="Proteomes" id="UP000036987">
    <property type="component" value="Unassembled WGS sequence"/>
</dbReference>
<sequence>MGGREILYLFNLHHPSSSNLIFDLPELKKMGIPTELRDAWVSRRQSSAGCVPVASAHENRSTVKEAVIAGSKSAAIAGVVSAVPVLVGCRIIPWAKANLNYVAQTLLISSACVTGFFISADKKILENAHRNSLAKFDKSP</sequence>